<accession>A0A0A9GCR5</accession>
<dbReference type="EMBL" id="GBRH01177550">
    <property type="protein sequence ID" value="JAE20346.1"/>
    <property type="molecule type" value="Transcribed_RNA"/>
</dbReference>
<evidence type="ECO:0000313" key="1">
    <source>
        <dbReference type="EMBL" id="JAE20346.1"/>
    </source>
</evidence>
<organism evidence="1">
    <name type="scientific">Arundo donax</name>
    <name type="common">Giant reed</name>
    <name type="synonym">Donax arundinaceus</name>
    <dbReference type="NCBI Taxonomy" id="35708"/>
    <lineage>
        <taxon>Eukaryota</taxon>
        <taxon>Viridiplantae</taxon>
        <taxon>Streptophyta</taxon>
        <taxon>Embryophyta</taxon>
        <taxon>Tracheophyta</taxon>
        <taxon>Spermatophyta</taxon>
        <taxon>Magnoliopsida</taxon>
        <taxon>Liliopsida</taxon>
        <taxon>Poales</taxon>
        <taxon>Poaceae</taxon>
        <taxon>PACMAD clade</taxon>
        <taxon>Arundinoideae</taxon>
        <taxon>Arundineae</taxon>
        <taxon>Arundo</taxon>
    </lineage>
</organism>
<reference evidence="1" key="1">
    <citation type="submission" date="2014-09" db="EMBL/GenBank/DDBJ databases">
        <authorList>
            <person name="Magalhaes I.L.F."/>
            <person name="Oliveira U."/>
            <person name="Santos F.R."/>
            <person name="Vidigal T.H.D.A."/>
            <person name="Brescovit A.D."/>
            <person name="Santos A.J."/>
        </authorList>
    </citation>
    <scope>NUCLEOTIDE SEQUENCE</scope>
    <source>
        <tissue evidence="1">Shoot tissue taken approximately 20 cm above the soil surface</tissue>
    </source>
</reference>
<reference evidence="1" key="2">
    <citation type="journal article" date="2015" name="Data Brief">
        <title>Shoot transcriptome of the giant reed, Arundo donax.</title>
        <authorList>
            <person name="Barrero R.A."/>
            <person name="Guerrero F.D."/>
            <person name="Moolhuijzen P."/>
            <person name="Goolsby J.A."/>
            <person name="Tidwell J."/>
            <person name="Bellgard S.E."/>
            <person name="Bellgard M.I."/>
        </authorList>
    </citation>
    <scope>NUCLEOTIDE SEQUENCE</scope>
    <source>
        <tissue evidence="1">Shoot tissue taken approximately 20 cm above the soil surface</tissue>
    </source>
</reference>
<sequence>MNKQLNVSQRHFCTKLMHHIGSVLLQQM</sequence>
<protein>
    <submittedName>
        <fullName evidence="1">Uncharacterized protein</fullName>
    </submittedName>
</protein>
<proteinExistence type="predicted"/>
<dbReference type="AlphaFoldDB" id="A0A0A9GCR5"/>
<name>A0A0A9GCR5_ARUDO</name>